<protein>
    <submittedName>
        <fullName evidence="1">Uncharacterized protein</fullName>
    </submittedName>
</protein>
<accession>A0A2N9HLR2</accession>
<organism evidence="1">
    <name type="scientific">Fagus sylvatica</name>
    <name type="common">Beechnut</name>
    <dbReference type="NCBI Taxonomy" id="28930"/>
    <lineage>
        <taxon>Eukaryota</taxon>
        <taxon>Viridiplantae</taxon>
        <taxon>Streptophyta</taxon>
        <taxon>Embryophyta</taxon>
        <taxon>Tracheophyta</taxon>
        <taxon>Spermatophyta</taxon>
        <taxon>Magnoliopsida</taxon>
        <taxon>eudicotyledons</taxon>
        <taxon>Gunneridae</taxon>
        <taxon>Pentapetalae</taxon>
        <taxon>rosids</taxon>
        <taxon>fabids</taxon>
        <taxon>Fagales</taxon>
        <taxon>Fagaceae</taxon>
        <taxon>Fagus</taxon>
    </lineage>
</organism>
<gene>
    <name evidence="1" type="ORF">FSB_LOCUS40533</name>
</gene>
<evidence type="ECO:0000313" key="1">
    <source>
        <dbReference type="EMBL" id="SPD12651.1"/>
    </source>
</evidence>
<proteinExistence type="predicted"/>
<sequence length="138" mass="15565">MENQGALRSGKSSGSLKTAMNASGEVVDRHLRLLYRAPPLEIMTSTVTASFAKLCSLFRRSLPPNPHFLLEFAVIFCGWPLYTVQVDMVSCGFWRKKINERGKGKDRDKEERIEKIIKRRISLVSYVASLEGTQSESV</sequence>
<name>A0A2N9HLR2_FAGSY</name>
<dbReference type="EMBL" id="OIVN01003646">
    <property type="protein sequence ID" value="SPD12651.1"/>
    <property type="molecule type" value="Genomic_DNA"/>
</dbReference>
<dbReference type="AlphaFoldDB" id="A0A2N9HLR2"/>
<reference evidence="1" key="1">
    <citation type="submission" date="2018-02" db="EMBL/GenBank/DDBJ databases">
        <authorList>
            <person name="Cohen D.B."/>
            <person name="Kent A.D."/>
        </authorList>
    </citation>
    <scope>NUCLEOTIDE SEQUENCE</scope>
</reference>